<dbReference type="PATRIC" id="fig|1389415.4.peg.1300"/>
<dbReference type="InterPro" id="IPR012338">
    <property type="entry name" value="Beta-lactam/transpept-like"/>
</dbReference>
<dbReference type="EMBL" id="AXDT01000051">
    <property type="protein sequence ID" value="ERT13912.1"/>
    <property type="molecule type" value="Genomic_DNA"/>
</dbReference>
<dbReference type="Proteomes" id="UP000017133">
    <property type="component" value="Unassembled WGS sequence"/>
</dbReference>
<keyword evidence="2" id="KW-1185">Reference proteome</keyword>
<comment type="caution">
    <text evidence="1">The sequence shown here is derived from an EMBL/GenBank/DDBJ whole genome shotgun (WGS) entry which is preliminary data.</text>
</comment>
<name>U7R3U5_PHOTE</name>
<proteinExistence type="predicted"/>
<reference evidence="1 2" key="1">
    <citation type="submission" date="2013-10" db="EMBL/GenBank/DDBJ databases">
        <title>Whole Genome Shotgun Sequence of Photorhabdus temperata J3.</title>
        <authorList>
            <person name="Park G.-S."/>
            <person name="Hong S.-J."/>
            <person name="Shin J.-H."/>
        </authorList>
    </citation>
    <scope>NUCLEOTIDE SEQUENCE [LARGE SCALE GENOMIC DNA]</scope>
    <source>
        <strain evidence="1 2">J3</strain>
    </source>
</reference>
<sequence length="54" mass="5845">MISFVDANIDPSRIGDSKLAQAIRATHTGYYRVGEMTQGLAGSFITGPLPLSRY</sequence>
<dbReference type="Gene3D" id="3.40.710.10">
    <property type="entry name" value="DD-peptidase/beta-lactamase superfamily"/>
    <property type="match status" value="1"/>
</dbReference>
<evidence type="ECO:0000313" key="1">
    <source>
        <dbReference type="EMBL" id="ERT13912.1"/>
    </source>
</evidence>
<gene>
    <name evidence="1" type="ORF">O185_06510</name>
</gene>
<organism evidence="1 2">
    <name type="scientific">Photorhabdus temperata J3</name>
    <dbReference type="NCBI Taxonomy" id="1389415"/>
    <lineage>
        <taxon>Bacteria</taxon>
        <taxon>Pseudomonadati</taxon>
        <taxon>Pseudomonadota</taxon>
        <taxon>Gammaproteobacteria</taxon>
        <taxon>Enterobacterales</taxon>
        <taxon>Morganellaceae</taxon>
        <taxon>Photorhabdus</taxon>
    </lineage>
</organism>
<protein>
    <submittedName>
        <fullName evidence="1">Uncharacterized protein</fullName>
    </submittedName>
</protein>
<evidence type="ECO:0000313" key="2">
    <source>
        <dbReference type="Proteomes" id="UP000017133"/>
    </source>
</evidence>
<accession>U7R3U5</accession>
<dbReference type="AlphaFoldDB" id="U7R3U5"/>